<proteinExistence type="predicted"/>
<dbReference type="GeneID" id="96774304"/>
<reference evidence="1" key="1">
    <citation type="submission" date="2022-04" db="EMBL/GenBank/DDBJ databases">
        <title>Genomic mining of Alcaligenes faecalis D334 producing ectoin and derivatives.</title>
        <authorList>
            <person name="Doan V.T."/>
            <person name="Quach N.T."/>
            <person name="Vu T.-H.-N."/>
            <person name="Phi Q.-T."/>
        </authorList>
    </citation>
    <scope>NUCLEOTIDE SEQUENCE</scope>
    <source>
        <strain evidence="1">D334</strain>
    </source>
</reference>
<dbReference type="eggNOG" id="ENOG5033624">
    <property type="taxonomic scope" value="Bacteria"/>
</dbReference>
<protein>
    <submittedName>
        <fullName evidence="1">Uncharacterized protein</fullName>
    </submittedName>
</protein>
<evidence type="ECO:0000313" key="1">
    <source>
        <dbReference type="EMBL" id="UPL22405.1"/>
    </source>
</evidence>
<dbReference type="RefSeq" id="WP_003803240.1">
    <property type="nucleotide sequence ID" value="NZ_CP023256.1"/>
</dbReference>
<accession>A0A0A2N0U2</accession>
<dbReference type="EMBL" id="CP095873">
    <property type="protein sequence ID" value="UPL22405.1"/>
    <property type="molecule type" value="Genomic_DNA"/>
</dbReference>
<dbReference type="AlphaFoldDB" id="A0A0A2N0U2"/>
<dbReference type="Proteomes" id="UP000830925">
    <property type="component" value="Chromosome"/>
</dbReference>
<name>A0A0A2N0U2_ALCFA</name>
<evidence type="ECO:0000313" key="2">
    <source>
        <dbReference type="Proteomes" id="UP000830925"/>
    </source>
</evidence>
<organism evidence="1 2">
    <name type="scientific">Alcaligenes faecalis</name>
    <dbReference type="NCBI Taxonomy" id="511"/>
    <lineage>
        <taxon>Bacteria</taxon>
        <taxon>Pseudomonadati</taxon>
        <taxon>Pseudomonadota</taxon>
        <taxon>Betaproteobacteria</taxon>
        <taxon>Burkholderiales</taxon>
        <taxon>Alcaligenaceae</taxon>
        <taxon>Alcaligenes</taxon>
    </lineage>
</organism>
<gene>
    <name evidence="1" type="ORF">MXF72_04800</name>
</gene>
<sequence length="60" mass="6509">MTVSVKDTLAAKGIHPSPEHLAKLETKWREIQAMKGNLEGIAIDDADLAIKHLAGGDHHE</sequence>